<comment type="catalytic activity">
    <reaction evidence="28">
        <text>octan-3-one + NADPH + O2 + H(+) = ethyl hexanoate + NADP(+) + H2O</text>
        <dbReference type="Rhea" id="RHEA:54856"/>
        <dbReference type="ChEBI" id="CHEBI:15377"/>
        <dbReference type="ChEBI" id="CHEBI:15378"/>
        <dbReference type="ChEBI" id="CHEBI:15379"/>
        <dbReference type="ChEBI" id="CHEBI:57783"/>
        <dbReference type="ChEBI" id="CHEBI:58349"/>
        <dbReference type="ChEBI" id="CHEBI:80946"/>
        <dbReference type="ChEBI" id="CHEBI:86055"/>
    </reaction>
    <physiologicalReaction direction="left-to-right" evidence="28">
        <dbReference type="Rhea" id="RHEA:54857"/>
    </physiologicalReaction>
</comment>
<evidence type="ECO:0000256" key="12">
    <source>
        <dbReference type="ARBA" id="ARBA00022857"/>
    </source>
</evidence>
<evidence type="ECO:0000256" key="13">
    <source>
        <dbReference type="ARBA" id="ARBA00022989"/>
    </source>
</evidence>
<protein>
    <recommendedName>
        <fullName evidence="34">Flavin-containing monooxygenase</fullName>
        <ecNumber evidence="34">1.-.-.-</ecNumber>
    </recommendedName>
</protein>
<evidence type="ECO:0000256" key="20">
    <source>
        <dbReference type="ARBA" id="ARBA00047338"/>
    </source>
</evidence>
<keyword evidence="16" id="KW-0443">Lipid metabolism</keyword>
<comment type="catalytic activity">
    <reaction evidence="32">
        <text>octan-3-one + NADPH + O2 + H(+) = pentyl propanoate + NADP(+) + H2O</text>
        <dbReference type="Rhea" id="RHEA:54840"/>
        <dbReference type="ChEBI" id="CHEBI:15377"/>
        <dbReference type="ChEBI" id="CHEBI:15378"/>
        <dbReference type="ChEBI" id="CHEBI:15379"/>
        <dbReference type="ChEBI" id="CHEBI:57783"/>
        <dbReference type="ChEBI" id="CHEBI:58349"/>
        <dbReference type="ChEBI" id="CHEBI:80946"/>
        <dbReference type="ChEBI" id="CHEBI:87373"/>
    </reaction>
    <physiologicalReaction direction="left-to-right" evidence="32">
        <dbReference type="Rhea" id="RHEA:54841"/>
    </physiologicalReaction>
</comment>
<comment type="catalytic activity">
    <reaction evidence="23">
        <text>sulcatone + NADPH + O2 + H(+) = 4-methylpent-3-en-1-yl acetate + NADP(+) + H2O</text>
        <dbReference type="Rhea" id="RHEA:54864"/>
        <dbReference type="ChEBI" id="CHEBI:15377"/>
        <dbReference type="ChEBI" id="CHEBI:15378"/>
        <dbReference type="ChEBI" id="CHEBI:15379"/>
        <dbReference type="ChEBI" id="CHEBI:16310"/>
        <dbReference type="ChEBI" id="CHEBI:57783"/>
        <dbReference type="ChEBI" id="CHEBI:58349"/>
        <dbReference type="ChEBI" id="CHEBI:138373"/>
    </reaction>
    <physiologicalReaction direction="left-to-right" evidence="23">
        <dbReference type="Rhea" id="RHEA:54865"/>
    </physiologicalReaction>
</comment>
<comment type="catalytic activity">
    <reaction evidence="31">
        <text>N,N-dimethylaniline + NADPH + O2 + H(+) = N,N-dimethylaniline N-oxide + NADP(+) + H2O</text>
        <dbReference type="Rhea" id="RHEA:24468"/>
        <dbReference type="ChEBI" id="CHEBI:15377"/>
        <dbReference type="ChEBI" id="CHEBI:15378"/>
        <dbReference type="ChEBI" id="CHEBI:15379"/>
        <dbReference type="ChEBI" id="CHEBI:16269"/>
        <dbReference type="ChEBI" id="CHEBI:17735"/>
        <dbReference type="ChEBI" id="CHEBI:57783"/>
        <dbReference type="ChEBI" id="CHEBI:58349"/>
        <dbReference type="EC" id="1.14.13.8"/>
    </reaction>
    <physiologicalReaction direction="left-to-right" evidence="31">
        <dbReference type="Rhea" id="RHEA:24469"/>
    </physiologicalReaction>
</comment>
<dbReference type="GO" id="GO:0050661">
    <property type="term" value="F:NADP binding"/>
    <property type="evidence" value="ECO:0007669"/>
    <property type="project" value="InterPro"/>
</dbReference>
<evidence type="ECO:0000256" key="32">
    <source>
        <dbReference type="ARBA" id="ARBA00049475"/>
    </source>
</evidence>
<evidence type="ECO:0000256" key="30">
    <source>
        <dbReference type="ARBA" id="ARBA00048990"/>
    </source>
</evidence>
<dbReference type="PIRSF" id="PIRSF000332">
    <property type="entry name" value="FMO"/>
    <property type="match status" value="1"/>
</dbReference>
<comment type="function">
    <text evidence="19">Broad spectrum monooxygenase that catalyzes the oxygenation of a wide variety of nitrogen- and sulfur-containing compounds including xenobiotics. Catalyzes the S-oxygenation of hypotaurine to produce taurine, an organic osmolyte involved in cell volume regulation as well as a variety of cytoprotective and developmental processes. In vitro, catalyzes the N-oxygenation of trimethylamine (TMA) to produce trimethylamine N-oxide (TMAO) and could therefore participate to the detoxification of this compound that is generated by the action of gut microbiota from dietary precursors such as choline, choline containing compounds, betaine or L-carnitine.</text>
</comment>
<dbReference type="GO" id="GO:0004499">
    <property type="term" value="F:N,N-dimethylaniline monooxygenase activity"/>
    <property type="evidence" value="ECO:0007669"/>
    <property type="project" value="UniProtKB-UniRule"/>
</dbReference>
<evidence type="ECO:0000256" key="33">
    <source>
        <dbReference type="PIRNR" id="PIRNR000332"/>
    </source>
</evidence>
<evidence type="ECO:0000256" key="35">
    <source>
        <dbReference type="SAM" id="Phobius"/>
    </source>
</evidence>
<comment type="catalytic activity">
    <reaction evidence="29">
        <text>(2E)-geranial + NADPH + O2 + H(+) = (1E)-2,6-dimethylhepta-1,5-dien-1-yl formate + NADP(+) + H2O</text>
        <dbReference type="Rhea" id="RHEA:54860"/>
        <dbReference type="ChEBI" id="CHEBI:15377"/>
        <dbReference type="ChEBI" id="CHEBI:15378"/>
        <dbReference type="ChEBI" id="CHEBI:15379"/>
        <dbReference type="ChEBI" id="CHEBI:16980"/>
        <dbReference type="ChEBI" id="CHEBI:57783"/>
        <dbReference type="ChEBI" id="CHEBI:58349"/>
        <dbReference type="ChEBI" id="CHEBI:138375"/>
    </reaction>
    <physiologicalReaction direction="left-to-right" evidence="29">
        <dbReference type="Rhea" id="RHEA:54861"/>
    </physiologicalReaction>
</comment>
<comment type="cofactor">
    <cofactor evidence="1 33 34">
        <name>FAD</name>
        <dbReference type="ChEBI" id="CHEBI:57692"/>
    </cofactor>
</comment>
<comment type="catalytic activity">
    <reaction evidence="21">
        <text>hexan-3-one + NADPH + O2 + H(+) = propyl propanoate + NADP(+) + H2O</text>
        <dbReference type="Rhea" id="RHEA:54848"/>
        <dbReference type="ChEBI" id="CHEBI:15377"/>
        <dbReference type="ChEBI" id="CHEBI:15378"/>
        <dbReference type="ChEBI" id="CHEBI:15379"/>
        <dbReference type="ChEBI" id="CHEBI:57783"/>
        <dbReference type="ChEBI" id="CHEBI:58349"/>
        <dbReference type="ChEBI" id="CHEBI:89828"/>
        <dbReference type="ChEBI" id="CHEBI:89891"/>
    </reaction>
    <physiologicalReaction direction="left-to-right" evidence="21">
        <dbReference type="Rhea" id="RHEA:54849"/>
    </physiologicalReaction>
</comment>
<dbReference type="SUPFAM" id="SSF51905">
    <property type="entry name" value="FAD/NAD(P)-binding domain"/>
    <property type="match status" value="3"/>
</dbReference>
<dbReference type="PRINTS" id="PR01125">
    <property type="entry name" value="FMOXYGENASE5"/>
</dbReference>
<dbReference type="InterPro" id="IPR002257">
    <property type="entry name" value="Flavin_mOase_5"/>
</dbReference>
<accession>A0A0V1E4P1</accession>
<evidence type="ECO:0000256" key="19">
    <source>
        <dbReference type="ARBA" id="ARBA00045957"/>
    </source>
</evidence>
<comment type="catalytic activity">
    <reaction evidence="20">
        <text>hypotaurine + NADH + O2 + H(+) = taurine + NAD(+) + H2O</text>
        <dbReference type="Rhea" id="RHEA:74111"/>
        <dbReference type="ChEBI" id="CHEBI:15377"/>
        <dbReference type="ChEBI" id="CHEBI:15378"/>
        <dbReference type="ChEBI" id="CHEBI:15379"/>
        <dbReference type="ChEBI" id="CHEBI:57540"/>
        <dbReference type="ChEBI" id="CHEBI:57853"/>
        <dbReference type="ChEBI" id="CHEBI:57945"/>
        <dbReference type="ChEBI" id="CHEBI:507393"/>
        <dbReference type="EC" id="1.14.13.8"/>
    </reaction>
    <physiologicalReaction direction="left-to-right" evidence="20">
        <dbReference type="Rhea" id="RHEA:74112"/>
    </physiologicalReaction>
</comment>
<dbReference type="GO" id="GO:0034899">
    <property type="term" value="F:trimethylamine monooxygenase activity"/>
    <property type="evidence" value="ECO:0007669"/>
    <property type="project" value="UniProtKB-EC"/>
</dbReference>
<keyword evidence="14 33" id="KW-0560">Oxidoreductase</keyword>
<comment type="caution">
    <text evidence="36">The sequence shown here is derived from an EMBL/GenBank/DDBJ whole genome shotgun (WGS) entry which is preliminary data.</text>
</comment>
<evidence type="ECO:0000256" key="11">
    <source>
        <dbReference type="ARBA" id="ARBA00022848"/>
    </source>
</evidence>
<dbReference type="GO" id="GO:0005789">
    <property type="term" value="C:endoplasmic reticulum membrane"/>
    <property type="evidence" value="ECO:0007669"/>
    <property type="project" value="UniProtKB-SubCell"/>
</dbReference>
<dbReference type="GO" id="GO:0047822">
    <property type="term" value="F:hypotaurine monooxygenase activity"/>
    <property type="evidence" value="ECO:0007669"/>
    <property type="project" value="RHEA"/>
</dbReference>
<dbReference type="AlphaFoldDB" id="A0A0V1E4P1"/>
<evidence type="ECO:0000313" key="37">
    <source>
        <dbReference type="Proteomes" id="UP000054632"/>
    </source>
</evidence>
<evidence type="ECO:0000256" key="15">
    <source>
        <dbReference type="ARBA" id="ARBA00023033"/>
    </source>
</evidence>
<evidence type="ECO:0000256" key="24">
    <source>
        <dbReference type="ARBA" id="ARBA00047864"/>
    </source>
</evidence>
<keyword evidence="5" id="KW-0488">Methylation</keyword>
<evidence type="ECO:0000256" key="34">
    <source>
        <dbReference type="RuleBase" id="RU361177"/>
    </source>
</evidence>
<feature type="transmembrane region" description="Helical" evidence="35">
    <location>
        <begin position="526"/>
        <end position="550"/>
    </location>
</feature>
<comment type="similarity">
    <text evidence="4 33 34">Belongs to the FMO family.</text>
</comment>
<evidence type="ECO:0000256" key="27">
    <source>
        <dbReference type="ARBA" id="ARBA00048088"/>
    </source>
</evidence>
<evidence type="ECO:0000256" key="5">
    <source>
        <dbReference type="ARBA" id="ARBA00022481"/>
    </source>
</evidence>
<sequence>MRVAIVGAGPSGLTAIKICLDYGLQPVCFERSDQIGGLWYYREKVIPGRSTVMKSTVINTSKEMTAYSDFPPRRDLPNFMHNTQLMNYLQEYADQFQLIKHVHFNTEVIKVKKSVDHAKNGHWMIETKNTITSEVELNDFEAVLLCSGHHCHPYMPNFKGLHTEFHGKVMHSMEYRRPDGFDDKRVLVVGMGNSACDIATEIKGFCVFSNLDGFLFLPLQVFLSTRRGAWTFTRTFHCGYPYDVLLLTRFSNFICRWFPTVASRYLEFSLNSRFDHVLYSLKPKHNVFQAHPTLSDDLHSRLSSQMVVIKPDVCEFGRNSVKFTDASEESDIDTVILCTGYQIAFPYAEENILSINNNEIALFKNMYCPQLNHPETLAVIGLVQPWGSILPISEMQCRLACHLLANKQKLPPRAIMEREVQEKQAENAQRYVRSQRHTIQVDYVPYLDEISQMIGTKPNLWKYWRTDPKLAFHILFGPCLPYQYRLEGIHAWHGARDAILNVWDRIQYPTQTRQITASPFKYDITLIPSSVAVLLLIILTPIWIVLLVSLW</sequence>
<dbReference type="EC" id="1.-.-.-" evidence="34"/>
<dbReference type="PANTHER" id="PTHR23023">
    <property type="entry name" value="DIMETHYLANILINE MONOOXYGENASE"/>
    <property type="match status" value="1"/>
</dbReference>
<evidence type="ECO:0000256" key="9">
    <source>
        <dbReference type="ARBA" id="ARBA00022824"/>
    </source>
</evidence>
<evidence type="ECO:0000313" key="36">
    <source>
        <dbReference type="EMBL" id="KRY68322.1"/>
    </source>
</evidence>
<organism evidence="36 37">
    <name type="scientific">Trichinella pseudospiralis</name>
    <name type="common">Parasitic roundworm</name>
    <dbReference type="NCBI Taxonomy" id="6337"/>
    <lineage>
        <taxon>Eukaryota</taxon>
        <taxon>Metazoa</taxon>
        <taxon>Ecdysozoa</taxon>
        <taxon>Nematoda</taxon>
        <taxon>Enoplea</taxon>
        <taxon>Dorylaimia</taxon>
        <taxon>Trichinellida</taxon>
        <taxon>Trichinellidae</taxon>
        <taxon>Trichinella</taxon>
    </lineage>
</organism>
<keyword evidence="15 33" id="KW-0503">Monooxygenase</keyword>
<evidence type="ECO:0000256" key="22">
    <source>
        <dbReference type="ARBA" id="ARBA00047574"/>
    </source>
</evidence>
<keyword evidence="6" id="KW-0597">Phosphoprotein</keyword>
<evidence type="ECO:0000256" key="1">
    <source>
        <dbReference type="ARBA" id="ARBA00001974"/>
    </source>
</evidence>
<comment type="catalytic activity">
    <reaction evidence="24">
        <text>NADPH + O2 + H(+) = H2O2 + NADP(+)</text>
        <dbReference type="Rhea" id="RHEA:11260"/>
        <dbReference type="ChEBI" id="CHEBI:15378"/>
        <dbReference type="ChEBI" id="CHEBI:15379"/>
        <dbReference type="ChEBI" id="CHEBI:16240"/>
        <dbReference type="ChEBI" id="CHEBI:57783"/>
        <dbReference type="ChEBI" id="CHEBI:58349"/>
        <dbReference type="EC" id="1.6.3.1"/>
    </reaction>
    <physiologicalReaction direction="left-to-right" evidence="24">
        <dbReference type="Rhea" id="RHEA:11261"/>
    </physiologicalReaction>
</comment>
<evidence type="ECO:0000256" key="21">
    <source>
        <dbReference type="ARBA" id="ARBA00047426"/>
    </source>
</evidence>
<proteinExistence type="inferred from homology"/>
<evidence type="ECO:0000256" key="16">
    <source>
        <dbReference type="ARBA" id="ARBA00023098"/>
    </source>
</evidence>
<dbReference type="Pfam" id="PF00743">
    <property type="entry name" value="FMO-like"/>
    <property type="match status" value="1"/>
</dbReference>
<dbReference type="InterPro" id="IPR000960">
    <property type="entry name" value="Flavin_mOase"/>
</dbReference>
<comment type="function">
    <text evidence="18">Acts as a Baeyer-Villiger monooxygenase on a broad range of substrates. Catalyzes the insertion of an oxygen atom into a carbon-carbon bond adjacent to a carbonyl, which converts ketones to esters. Active on diverse carbonyl compounds, whereas soft nucleophiles are mostly non- or poorly reactive. In contrast with other forms of FMO it is non- or poorly active on 'classical' substrates such as drugs, pesticides, and dietary components containing soft nucleophilic heteroatoms. Able to oxidize drug molecules bearing a carbonyl group on an aliphatic chain, such as nabumetone and pentoxifylline. Also, in the absence of substrates, shows slow but yet significant NADPH oxidase activity. Acts as a positive modulator of cholesterol biosynthesis as well as glucose homeostasis, promoting metabolic aging via pleiotropic effects.</text>
</comment>
<comment type="catalytic activity">
    <reaction evidence="27">
        <text>trimethylamine + NADPH + O2 = trimethylamine N-oxide + NADP(+) + H2O</text>
        <dbReference type="Rhea" id="RHEA:31979"/>
        <dbReference type="ChEBI" id="CHEBI:15377"/>
        <dbReference type="ChEBI" id="CHEBI:15379"/>
        <dbReference type="ChEBI" id="CHEBI:15724"/>
        <dbReference type="ChEBI" id="CHEBI:57783"/>
        <dbReference type="ChEBI" id="CHEBI:58349"/>
        <dbReference type="ChEBI" id="CHEBI:58389"/>
        <dbReference type="EC" id="1.14.13.148"/>
    </reaction>
    <physiologicalReaction direction="left-to-right" evidence="27">
        <dbReference type="Rhea" id="RHEA:31980"/>
    </physiologicalReaction>
</comment>
<dbReference type="GO" id="GO:0050660">
    <property type="term" value="F:flavin adenine dinucleotide binding"/>
    <property type="evidence" value="ECO:0007669"/>
    <property type="project" value="InterPro"/>
</dbReference>
<comment type="catalytic activity">
    <reaction evidence="26">
        <text>hypotaurine + NADPH + O2 + H(+) = taurine + NADP(+) + H2O</text>
        <dbReference type="Rhea" id="RHEA:69819"/>
        <dbReference type="ChEBI" id="CHEBI:15377"/>
        <dbReference type="ChEBI" id="CHEBI:15378"/>
        <dbReference type="ChEBI" id="CHEBI:15379"/>
        <dbReference type="ChEBI" id="CHEBI:57783"/>
        <dbReference type="ChEBI" id="CHEBI:57853"/>
        <dbReference type="ChEBI" id="CHEBI:58349"/>
        <dbReference type="ChEBI" id="CHEBI:507393"/>
        <dbReference type="EC" id="1.14.13.8"/>
    </reaction>
    <physiologicalReaction direction="left-to-right" evidence="26">
        <dbReference type="Rhea" id="RHEA:69820"/>
    </physiologicalReaction>
</comment>
<keyword evidence="13 35" id="KW-1133">Transmembrane helix</keyword>
<dbReference type="GO" id="GO:0016174">
    <property type="term" value="F:NAD(P)H oxidase H2O2-forming activity"/>
    <property type="evidence" value="ECO:0007669"/>
    <property type="project" value="UniProtKB-EC"/>
</dbReference>
<dbReference type="Gene3D" id="3.50.50.60">
    <property type="entry name" value="FAD/NAD(P)-binding domain"/>
    <property type="match status" value="2"/>
</dbReference>
<comment type="catalytic activity">
    <reaction evidence="22">
        <text>heptan-2-one + NADPH + O2 + H(+) = pentyl acetate + NADP(+) + H2O</text>
        <dbReference type="Rhea" id="RHEA:54836"/>
        <dbReference type="ChEBI" id="CHEBI:5672"/>
        <dbReference type="ChEBI" id="CHEBI:15377"/>
        <dbReference type="ChEBI" id="CHEBI:15378"/>
        <dbReference type="ChEBI" id="CHEBI:15379"/>
        <dbReference type="ChEBI" id="CHEBI:57783"/>
        <dbReference type="ChEBI" id="CHEBI:58349"/>
        <dbReference type="ChEBI" id="CHEBI:87362"/>
    </reaction>
    <physiologicalReaction direction="left-to-right" evidence="22">
        <dbReference type="Rhea" id="RHEA:54837"/>
    </physiologicalReaction>
</comment>
<evidence type="ECO:0000256" key="23">
    <source>
        <dbReference type="ARBA" id="ARBA00047855"/>
    </source>
</evidence>
<evidence type="ECO:0000256" key="26">
    <source>
        <dbReference type="ARBA" id="ARBA00048041"/>
    </source>
</evidence>
<dbReference type="FunFam" id="3.50.50.60:FF:000159">
    <property type="entry name" value="Dimethylaniline monooxygenase [N-oxide-forming]"/>
    <property type="match status" value="1"/>
</dbReference>
<evidence type="ECO:0000256" key="10">
    <source>
        <dbReference type="ARBA" id="ARBA00022827"/>
    </source>
</evidence>
<dbReference type="PRINTS" id="PR00370">
    <property type="entry name" value="FMOXYGENASE"/>
</dbReference>
<keyword evidence="11" id="KW-0492">Microsome</keyword>
<evidence type="ECO:0000256" key="4">
    <source>
        <dbReference type="ARBA" id="ARBA00009183"/>
    </source>
</evidence>
<evidence type="ECO:0000256" key="6">
    <source>
        <dbReference type="ARBA" id="ARBA00022553"/>
    </source>
</evidence>
<dbReference type="Proteomes" id="UP000054632">
    <property type="component" value="Unassembled WGS sequence"/>
</dbReference>
<evidence type="ECO:0000256" key="18">
    <source>
        <dbReference type="ARBA" id="ARBA00045722"/>
    </source>
</evidence>
<evidence type="ECO:0000256" key="25">
    <source>
        <dbReference type="ARBA" id="ARBA00047977"/>
    </source>
</evidence>
<comment type="catalytic activity">
    <reaction evidence="25">
        <text>hexan-3-one + NADPH + O2 + H(+) = ethyl butanoate + NADP(+) + H2O</text>
        <dbReference type="Rhea" id="RHEA:54844"/>
        <dbReference type="ChEBI" id="CHEBI:15377"/>
        <dbReference type="ChEBI" id="CHEBI:15378"/>
        <dbReference type="ChEBI" id="CHEBI:15379"/>
        <dbReference type="ChEBI" id="CHEBI:57783"/>
        <dbReference type="ChEBI" id="CHEBI:58349"/>
        <dbReference type="ChEBI" id="CHEBI:88764"/>
        <dbReference type="ChEBI" id="CHEBI:89891"/>
    </reaction>
    <physiologicalReaction direction="left-to-right" evidence="25">
        <dbReference type="Rhea" id="RHEA:54845"/>
    </physiologicalReaction>
</comment>
<dbReference type="InterPro" id="IPR050346">
    <property type="entry name" value="FMO-like"/>
</dbReference>
<evidence type="ECO:0000256" key="3">
    <source>
        <dbReference type="ARBA" id="ARBA00004524"/>
    </source>
</evidence>
<name>A0A0V1E4P1_TRIPS</name>
<keyword evidence="12 33" id="KW-0521">NADP</keyword>
<reference evidence="36 37" key="1">
    <citation type="submission" date="2015-01" db="EMBL/GenBank/DDBJ databases">
        <title>Evolution of Trichinella species and genotypes.</title>
        <authorList>
            <person name="Korhonen P.K."/>
            <person name="Edoardo P."/>
            <person name="Giuseppe L.R."/>
            <person name="Gasser R.B."/>
        </authorList>
    </citation>
    <scope>NUCLEOTIDE SEQUENCE [LARGE SCALE GENOMIC DNA]</scope>
    <source>
        <strain evidence="36">ISS13</strain>
    </source>
</reference>
<dbReference type="EMBL" id="JYDR01000114">
    <property type="protein sequence ID" value="KRY68322.1"/>
    <property type="molecule type" value="Genomic_DNA"/>
</dbReference>
<evidence type="ECO:0000256" key="31">
    <source>
        <dbReference type="ARBA" id="ARBA00049443"/>
    </source>
</evidence>
<dbReference type="InterPro" id="IPR036188">
    <property type="entry name" value="FAD/NAD-bd_sf"/>
</dbReference>
<gene>
    <name evidence="36" type="primary">Fmo5</name>
    <name evidence="36" type="ORF">T4A_1607</name>
</gene>
<evidence type="ECO:0000256" key="17">
    <source>
        <dbReference type="ARBA" id="ARBA00023136"/>
    </source>
</evidence>
<keyword evidence="7 33" id="KW-0285">Flavoprotein</keyword>
<comment type="subcellular location">
    <subcellularLocation>
        <location evidence="2">Endoplasmic reticulum membrane</location>
        <topology evidence="2">Single-pass membrane protein</topology>
    </subcellularLocation>
    <subcellularLocation>
        <location evidence="3">Microsome membrane</location>
    </subcellularLocation>
</comment>
<evidence type="ECO:0000256" key="2">
    <source>
        <dbReference type="ARBA" id="ARBA00004389"/>
    </source>
</evidence>
<keyword evidence="10 33" id="KW-0274">FAD</keyword>
<dbReference type="InterPro" id="IPR020946">
    <property type="entry name" value="Flavin_mOase-like"/>
</dbReference>
<dbReference type="GO" id="GO:0006629">
    <property type="term" value="P:lipid metabolic process"/>
    <property type="evidence" value="ECO:0007669"/>
    <property type="project" value="UniProtKB-KW"/>
</dbReference>
<evidence type="ECO:0000256" key="14">
    <source>
        <dbReference type="ARBA" id="ARBA00023002"/>
    </source>
</evidence>
<evidence type="ECO:0000256" key="7">
    <source>
        <dbReference type="ARBA" id="ARBA00022630"/>
    </source>
</evidence>
<keyword evidence="17 33" id="KW-0472">Membrane</keyword>
<keyword evidence="8 35" id="KW-0812">Transmembrane</keyword>
<evidence type="ECO:0000256" key="28">
    <source>
        <dbReference type="ARBA" id="ARBA00048459"/>
    </source>
</evidence>
<evidence type="ECO:0000256" key="29">
    <source>
        <dbReference type="ARBA" id="ARBA00048989"/>
    </source>
</evidence>
<keyword evidence="9 33" id="KW-0256">Endoplasmic reticulum</keyword>
<comment type="catalytic activity">
    <reaction evidence="30">
        <text>heptan-4-one + NADPH + O2 + H(+) = propyl butanoate + NADP(+) + H2O</text>
        <dbReference type="Rhea" id="RHEA:54852"/>
        <dbReference type="ChEBI" id="CHEBI:15377"/>
        <dbReference type="ChEBI" id="CHEBI:15378"/>
        <dbReference type="ChEBI" id="CHEBI:15379"/>
        <dbReference type="ChEBI" id="CHEBI:57783"/>
        <dbReference type="ChEBI" id="CHEBI:58349"/>
        <dbReference type="ChEBI" id="CHEBI:89484"/>
        <dbReference type="ChEBI" id="CHEBI:89719"/>
    </reaction>
    <physiologicalReaction direction="left-to-right" evidence="30">
        <dbReference type="Rhea" id="RHEA:54853"/>
    </physiologicalReaction>
</comment>
<evidence type="ECO:0000256" key="8">
    <source>
        <dbReference type="ARBA" id="ARBA00022692"/>
    </source>
</evidence>